<dbReference type="Pfam" id="PF26639">
    <property type="entry name" value="Het-6_barrel"/>
    <property type="match status" value="1"/>
</dbReference>
<feature type="domain" description="Heterokaryon incompatibility" evidence="1">
    <location>
        <begin position="51"/>
        <end position="224"/>
    </location>
</feature>
<dbReference type="PANTHER" id="PTHR24148">
    <property type="entry name" value="ANKYRIN REPEAT DOMAIN-CONTAINING PROTEIN 39 HOMOLOG-RELATED"/>
    <property type="match status" value="1"/>
</dbReference>
<evidence type="ECO:0000313" key="2">
    <source>
        <dbReference type="EMBL" id="KAG4412777.1"/>
    </source>
</evidence>
<accession>A0A8H7T3Z8</accession>
<evidence type="ECO:0000259" key="1">
    <source>
        <dbReference type="Pfam" id="PF06985"/>
    </source>
</evidence>
<gene>
    <name evidence="2" type="ORF">IFR04_014092</name>
</gene>
<name>A0A8H7T3Z8_9HELO</name>
<dbReference type="Pfam" id="PF06985">
    <property type="entry name" value="HET"/>
    <property type="match status" value="1"/>
</dbReference>
<keyword evidence="3" id="KW-1185">Reference proteome</keyword>
<comment type="caution">
    <text evidence="2">The sequence shown here is derived from an EMBL/GenBank/DDBJ whole genome shotgun (WGS) entry which is preliminary data.</text>
</comment>
<dbReference type="OrthoDB" id="194358at2759"/>
<reference evidence="2" key="1">
    <citation type="submission" date="2021-02" db="EMBL/GenBank/DDBJ databases">
        <title>Genome sequence Cadophora malorum strain M34.</title>
        <authorList>
            <person name="Stefanovic E."/>
            <person name="Vu D."/>
            <person name="Scully C."/>
            <person name="Dijksterhuis J."/>
            <person name="Roader J."/>
            <person name="Houbraken J."/>
        </authorList>
    </citation>
    <scope>NUCLEOTIDE SEQUENCE</scope>
    <source>
        <strain evidence="2">M34</strain>
    </source>
</reference>
<evidence type="ECO:0000313" key="3">
    <source>
        <dbReference type="Proteomes" id="UP000664132"/>
    </source>
</evidence>
<protein>
    <recommendedName>
        <fullName evidence="1">Heterokaryon incompatibility domain-containing protein</fullName>
    </recommendedName>
</protein>
<organism evidence="2 3">
    <name type="scientific">Cadophora malorum</name>
    <dbReference type="NCBI Taxonomy" id="108018"/>
    <lineage>
        <taxon>Eukaryota</taxon>
        <taxon>Fungi</taxon>
        <taxon>Dikarya</taxon>
        <taxon>Ascomycota</taxon>
        <taxon>Pezizomycotina</taxon>
        <taxon>Leotiomycetes</taxon>
        <taxon>Helotiales</taxon>
        <taxon>Ploettnerulaceae</taxon>
        <taxon>Cadophora</taxon>
    </lineage>
</organism>
<sequence>MAMDPSPVRLHRELNAEKLEFRLLEFSPQAKQSDLIHFDLIYAILLDPPEYETLSYTWGAPHEGLPPEWDDPEPSIPISLNGTVHHIHHNLAAFLQTFATLATDGKPRRIWIDALCIDQTSALDKAYQLPLMGKIYSSSQRTIVWTGPPTDDSSLAADTIAKWAKLWQIRPVSLKEQFISPDDAIIYEFFLQGEIAVPHVEQRLAAVVNFFLRNWWRRAWIVQEVVLSKSVVFYFGDSVEQTIDFRDVASVWRLVSQHFAMSDMSRKGAWSGIFSRDATLARLQDLHDVLYTVGNAAWRCQRINNLLEKLTMISKNESPKLVLRTNDAENHDPDGEWKLTMYNDEEPVDAAATLKPIFPDLPDALYEIASTQAKMPHDKIHAARCIAQKSDFVAVNYEQPADNFFTDITRLWIEREHDLDILDYCTFVQGSNLPSWAVDWSRPSHRVPFPKKRRLCLEKSVYTCPLIEAETFASFTEDGSVMVSKGFIRDIVSFVGRKSMDEEAEVQRMLQFKSFDKLFSFSKTKHNNDQTRLDDINSWLHDWISTLKTEPKVVRGFQNPRTGETNFFYVTFDQSLQQALRRTLMADVLLGDDHEVLGRTSSNAEAGWEPYLSRAVTSTLPGRTFFATELGLMGLAPIEVQVGDRVCSIIGRETPLVLRKVDERYWNLVGECYVHGIMDGEVLSCERLERGSPGKFEVPIRDFEIK</sequence>
<dbReference type="AlphaFoldDB" id="A0A8H7T3Z8"/>
<dbReference type="InterPro" id="IPR052895">
    <property type="entry name" value="HetReg/Transcr_Mod"/>
</dbReference>
<dbReference type="EMBL" id="JAFJYH010000355">
    <property type="protein sequence ID" value="KAG4412777.1"/>
    <property type="molecule type" value="Genomic_DNA"/>
</dbReference>
<proteinExistence type="predicted"/>
<dbReference type="PANTHER" id="PTHR24148:SF73">
    <property type="entry name" value="HET DOMAIN PROTEIN (AFU_ORTHOLOGUE AFUA_8G01020)"/>
    <property type="match status" value="1"/>
</dbReference>
<dbReference type="InterPro" id="IPR010730">
    <property type="entry name" value="HET"/>
</dbReference>
<dbReference type="Proteomes" id="UP000664132">
    <property type="component" value="Unassembled WGS sequence"/>
</dbReference>